<evidence type="ECO:0000313" key="1">
    <source>
        <dbReference type="EMBL" id="SFD41396.1"/>
    </source>
</evidence>
<dbReference type="STRING" id="640948.SAMN05216238_101231"/>
<dbReference type="InterPro" id="IPR021617">
    <property type="entry name" value="DUF3231"/>
</dbReference>
<dbReference type="InterPro" id="IPR012347">
    <property type="entry name" value="Ferritin-like"/>
</dbReference>
<name>A0A1I1S4D8_9BACI</name>
<dbReference type="RefSeq" id="WP_245745109.1">
    <property type="nucleotide sequence ID" value="NZ_FOMR01000001.1"/>
</dbReference>
<evidence type="ECO:0000313" key="2">
    <source>
        <dbReference type="Proteomes" id="UP000199474"/>
    </source>
</evidence>
<evidence type="ECO:0008006" key="3">
    <source>
        <dbReference type="Google" id="ProtNLM"/>
    </source>
</evidence>
<dbReference type="EMBL" id="FOMR01000001">
    <property type="protein sequence ID" value="SFD41396.1"/>
    <property type="molecule type" value="Genomic_DNA"/>
</dbReference>
<keyword evidence="2" id="KW-1185">Reference proteome</keyword>
<dbReference type="AlphaFoldDB" id="A0A1I1S4D8"/>
<dbReference type="Gene3D" id="1.20.1260.10">
    <property type="match status" value="2"/>
</dbReference>
<proteinExistence type="predicted"/>
<dbReference type="Proteomes" id="UP000199474">
    <property type="component" value="Unassembled WGS sequence"/>
</dbReference>
<reference evidence="2" key="1">
    <citation type="submission" date="2016-10" db="EMBL/GenBank/DDBJ databases">
        <authorList>
            <person name="Varghese N."/>
            <person name="Submissions S."/>
        </authorList>
    </citation>
    <scope>NUCLEOTIDE SEQUENCE [LARGE SCALE GENOMIC DNA]</scope>
    <source>
        <strain evidence="2">DSM 22530</strain>
    </source>
</reference>
<organism evidence="1 2">
    <name type="scientific">Lentibacillus persicus</name>
    <dbReference type="NCBI Taxonomy" id="640948"/>
    <lineage>
        <taxon>Bacteria</taxon>
        <taxon>Bacillati</taxon>
        <taxon>Bacillota</taxon>
        <taxon>Bacilli</taxon>
        <taxon>Bacillales</taxon>
        <taxon>Bacillaceae</taxon>
        <taxon>Lentibacillus</taxon>
    </lineage>
</organism>
<dbReference type="Pfam" id="PF11553">
    <property type="entry name" value="DUF3231"/>
    <property type="match status" value="2"/>
</dbReference>
<accession>A0A1I1S4D8</accession>
<sequence>MDYNPDHIRLTSAEIGKLWATYAGNTMAERVLSYYLQHVNDPDIKSVLENALDLSQKIVKRIKEIFIQENFPLPIGFTKEDVNLGAPRLFADAFYLRYLKYTSKAGMSIYSIAIPLITRKDIRDFFGDTLHATVALLNEVNDLLLTKGLTVKPPFIPIPEKVDFVEKQRFLAGFFGEVRPPHAMEITHLYDNIEDDITSKALLIGFSQVAKTNEVKQLMLRGKKITNRHIMGCKEMLNRDNLPSPPLLDDQVMTSTFSPFSDKLILSHKIDMFSMKIRSYANASSLNGRRDIGAMYARFLASTGLYVEDAANVMIQHGWMEQPPLASDRTDIAKRKG</sequence>
<protein>
    <recommendedName>
        <fullName evidence="3">DUF3231 family protein</fullName>
    </recommendedName>
</protein>
<gene>
    <name evidence="1" type="ORF">SAMN05216238_101231</name>
</gene>